<dbReference type="InterPro" id="IPR000086">
    <property type="entry name" value="NUDIX_hydrolase_dom"/>
</dbReference>
<dbReference type="InterPro" id="IPR015797">
    <property type="entry name" value="NUDIX_hydrolase-like_dom_sf"/>
</dbReference>
<gene>
    <name evidence="4" type="ORF">GCM10011499_01100</name>
</gene>
<comment type="cofactor">
    <cofactor evidence="1">
        <name>Mg(2+)</name>
        <dbReference type="ChEBI" id="CHEBI:18420"/>
    </cofactor>
</comment>
<dbReference type="GO" id="GO:0016787">
    <property type="term" value="F:hydrolase activity"/>
    <property type="evidence" value="ECO:0007669"/>
    <property type="project" value="UniProtKB-KW"/>
</dbReference>
<dbReference type="Pfam" id="PF00293">
    <property type="entry name" value="NUDIX"/>
    <property type="match status" value="1"/>
</dbReference>
<name>A0A916R5E5_9HYPH</name>
<keyword evidence="2" id="KW-0378">Hydrolase</keyword>
<organism evidence="4 5">
    <name type="scientific">Pelagibacterium lentulum</name>
    <dbReference type="NCBI Taxonomy" id="2029865"/>
    <lineage>
        <taxon>Bacteria</taxon>
        <taxon>Pseudomonadati</taxon>
        <taxon>Pseudomonadota</taxon>
        <taxon>Alphaproteobacteria</taxon>
        <taxon>Hyphomicrobiales</taxon>
        <taxon>Devosiaceae</taxon>
        <taxon>Pelagibacterium</taxon>
    </lineage>
</organism>
<dbReference type="SUPFAM" id="SSF55811">
    <property type="entry name" value="Nudix"/>
    <property type="match status" value="1"/>
</dbReference>
<evidence type="ECO:0000256" key="1">
    <source>
        <dbReference type="ARBA" id="ARBA00001946"/>
    </source>
</evidence>
<evidence type="ECO:0000313" key="5">
    <source>
        <dbReference type="Proteomes" id="UP000596977"/>
    </source>
</evidence>
<evidence type="ECO:0000259" key="3">
    <source>
        <dbReference type="PROSITE" id="PS51462"/>
    </source>
</evidence>
<protein>
    <submittedName>
        <fullName evidence="4">DNA mismatch repair protein MutT</fullName>
    </submittedName>
</protein>
<dbReference type="PROSITE" id="PS51462">
    <property type="entry name" value="NUDIX"/>
    <property type="match status" value="1"/>
</dbReference>
<keyword evidence="5" id="KW-1185">Reference proteome</keyword>
<feature type="domain" description="Nudix hydrolase" evidence="3">
    <location>
        <begin position="3"/>
        <end position="132"/>
    </location>
</feature>
<dbReference type="Proteomes" id="UP000596977">
    <property type="component" value="Unassembled WGS sequence"/>
</dbReference>
<dbReference type="AlphaFoldDB" id="A0A916R5E5"/>
<dbReference type="EMBL" id="BMKB01000001">
    <property type="protein sequence ID" value="GGA35549.1"/>
    <property type="molecule type" value="Genomic_DNA"/>
</dbReference>
<comment type="caution">
    <text evidence="4">The sequence shown here is derived from an EMBL/GenBank/DDBJ whole genome shotgun (WGS) entry which is preliminary data.</text>
</comment>
<dbReference type="Gene3D" id="3.90.79.10">
    <property type="entry name" value="Nucleoside Triphosphate Pyrophosphohydrolase"/>
    <property type="match status" value="1"/>
</dbReference>
<dbReference type="CDD" id="cd04663">
    <property type="entry name" value="NUDIX_Hydrolase"/>
    <property type="match status" value="1"/>
</dbReference>
<dbReference type="InterPro" id="IPR020084">
    <property type="entry name" value="NUDIX_hydrolase_CS"/>
</dbReference>
<accession>A0A916R5E5</accession>
<dbReference type="PROSITE" id="PS00893">
    <property type="entry name" value="NUDIX_BOX"/>
    <property type="match status" value="1"/>
</dbReference>
<reference evidence="4 5" key="1">
    <citation type="journal article" date="2014" name="Int. J. Syst. Evol. Microbiol.">
        <title>Complete genome sequence of Corynebacterium casei LMG S-19264T (=DSM 44701T), isolated from a smear-ripened cheese.</title>
        <authorList>
            <consortium name="US DOE Joint Genome Institute (JGI-PGF)"/>
            <person name="Walter F."/>
            <person name="Albersmeier A."/>
            <person name="Kalinowski J."/>
            <person name="Ruckert C."/>
        </authorList>
    </citation>
    <scope>NUCLEOTIDE SEQUENCE [LARGE SCALE GENOMIC DNA]</scope>
    <source>
        <strain evidence="4 5">CGMCC 1.15896</strain>
    </source>
</reference>
<evidence type="ECO:0000313" key="4">
    <source>
        <dbReference type="EMBL" id="GGA35549.1"/>
    </source>
</evidence>
<evidence type="ECO:0000256" key="2">
    <source>
        <dbReference type="ARBA" id="ARBA00022801"/>
    </source>
</evidence>
<sequence length="137" mass="15349">MMLVGKVCPVVLRADDDISHLLVFRHPRAGVQLVKGTIEAGELVTAAALRELHEEAGIAAVQAVRVLGTSTAIAAGQHWHFVIVHADNLPERWIHRCADDGGHDFAFFWHRLDAEPDRDWHPIFLAALHYVRDALRR</sequence>
<proteinExistence type="predicted"/>